<sequence>MPTHKTQPCTTLRLEFHIRKVSNGFGLTRRHGINHTSRSNTDRLSQPHQCLGTNYPDHVWQPPYLIYDIYLFFSAPPAARLLIPYYTLTSSFDDYYIFSE</sequence>
<evidence type="ECO:0000313" key="2">
    <source>
        <dbReference type="Proteomes" id="UP000182444"/>
    </source>
</evidence>
<dbReference type="GeneID" id="94583683"/>
<dbReference type="VEuPathDB" id="FungiDB:YALI1_E24847g"/>
<name>A0A1D8NJB8_YARLL</name>
<gene>
    <name evidence="1" type="ORF">YALI1_E24847g</name>
</gene>
<organism evidence="1 2">
    <name type="scientific">Yarrowia lipolytica</name>
    <name type="common">Candida lipolytica</name>
    <dbReference type="NCBI Taxonomy" id="4952"/>
    <lineage>
        <taxon>Eukaryota</taxon>
        <taxon>Fungi</taxon>
        <taxon>Dikarya</taxon>
        <taxon>Ascomycota</taxon>
        <taxon>Saccharomycotina</taxon>
        <taxon>Dipodascomycetes</taxon>
        <taxon>Dipodascales</taxon>
        <taxon>Dipodascales incertae sedis</taxon>
        <taxon>Yarrowia</taxon>
    </lineage>
</organism>
<dbReference type="EMBL" id="CP017557">
    <property type="protein sequence ID" value="AOW05729.1"/>
    <property type="molecule type" value="Genomic_DNA"/>
</dbReference>
<dbReference type="AlphaFoldDB" id="A0A1D8NJB8"/>
<reference evidence="1 2" key="1">
    <citation type="journal article" date="2016" name="PLoS ONE">
        <title>Sequence Assembly of Yarrowia lipolytica Strain W29/CLIB89 Shows Transposable Element Diversity.</title>
        <authorList>
            <person name="Magnan C."/>
            <person name="Yu J."/>
            <person name="Chang I."/>
            <person name="Jahn E."/>
            <person name="Kanomata Y."/>
            <person name="Wu J."/>
            <person name="Zeller M."/>
            <person name="Oakes M."/>
            <person name="Baldi P."/>
            <person name="Sandmeyer S."/>
        </authorList>
    </citation>
    <scope>NUCLEOTIDE SEQUENCE [LARGE SCALE GENOMIC DNA]</scope>
    <source>
        <strain evidence="2">CLIB89(W29)</strain>
    </source>
</reference>
<dbReference type="Proteomes" id="UP000182444">
    <property type="component" value="Chromosome 1E"/>
</dbReference>
<accession>A0A1D8NJB8</accession>
<dbReference type="RefSeq" id="XP_068139181.1">
    <property type="nucleotide sequence ID" value="XM_068283080.1"/>
</dbReference>
<proteinExistence type="predicted"/>
<evidence type="ECO:0000313" key="1">
    <source>
        <dbReference type="EMBL" id="AOW05729.1"/>
    </source>
</evidence>
<protein>
    <submittedName>
        <fullName evidence="1">Uncharacterized protein</fullName>
    </submittedName>
</protein>